<evidence type="ECO:0000256" key="1">
    <source>
        <dbReference type="ARBA" id="ARBA00023015"/>
    </source>
</evidence>
<evidence type="ECO:0000259" key="5">
    <source>
        <dbReference type="PROSITE" id="PS50977"/>
    </source>
</evidence>
<gene>
    <name evidence="6" type="ORF">H7I91_12630</name>
</gene>
<dbReference type="AlphaFoldDB" id="A0AAW5S616"/>
<organism evidence="6 7">
    <name type="scientific">Mycobacterium bouchedurhonense</name>
    <dbReference type="NCBI Taxonomy" id="701041"/>
    <lineage>
        <taxon>Bacteria</taxon>
        <taxon>Bacillati</taxon>
        <taxon>Actinomycetota</taxon>
        <taxon>Actinomycetes</taxon>
        <taxon>Mycobacteriales</taxon>
        <taxon>Mycobacteriaceae</taxon>
        <taxon>Mycobacterium</taxon>
        <taxon>Mycobacterium avium complex (MAC)</taxon>
    </lineage>
</organism>
<evidence type="ECO:0000256" key="4">
    <source>
        <dbReference type="PROSITE-ProRule" id="PRU00335"/>
    </source>
</evidence>
<evidence type="ECO:0000256" key="2">
    <source>
        <dbReference type="ARBA" id="ARBA00023125"/>
    </source>
</evidence>
<dbReference type="Pfam" id="PF00440">
    <property type="entry name" value="TetR_N"/>
    <property type="match status" value="1"/>
</dbReference>
<name>A0AAW5S616_MYCBC</name>
<reference evidence="6" key="2">
    <citation type="journal article" date="2022" name="BMC Genomics">
        <title>Comparative genome analysis of mycobacteria focusing on tRNA and non-coding RNA.</title>
        <authorList>
            <person name="Behra P.R.K."/>
            <person name="Pettersson B.M.F."/>
            <person name="Ramesh M."/>
            <person name="Das S."/>
            <person name="Dasgupta S."/>
            <person name="Kirsebom L.A."/>
        </authorList>
    </citation>
    <scope>NUCLEOTIDE SEQUENCE</scope>
    <source>
        <strain evidence="6">DSM 45439</strain>
    </source>
</reference>
<keyword evidence="3" id="KW-0804">Transcription</keyword>
<dbReference type="GO" id="GO:0000976">
    <property type="term" value="F:transcription cis-regulatory region binding"/>
    <property type="evidence" value="ECO:0007669"/>
    <property type="project" value="TreeGrafter"/>
</dbReference>
<feature type="DNA-binding region" description="H-T-H motif" evidence="4">
    <location>
        <begin position="28"/>
        <end position="47"/>
    </location>
</feature>
<dbReference type="Proteomes" id="UP001207588">
    <property type="component" value="Unassembled WGS sequence"/>
</dbReference>
<dbReference type="Gene3D" id="1.10.10.60">
    <property type="entry name" value="Homeodomain-like"/>
    <property type="match status" value="1"/>
</dbReference>
<dbReference type="PANTHER" id="PTHR30055:SF234">
    <property type="entry name" value="HTH-TYPE TRANSCRIPTIONAL REGULATOR BETI"/>
    <property type="match status" value="1"/>
</dbReference>
<sequence length="58" mass="6513">MRRGSPPPPGLLQEAAREVFAERGYEATTREIALRAGVSHKLIFRYFDSKENCSSTQS</sequence>
<feature type="domain" description="HTH tetR-type" evidence="5">
    <location>
        <begin position="6"/>
        <end position="58"/>
    </location>
</feature>
<dbReference type="GO" id="GO:0003700">
    <property type="term" value="F:DNA-binding transcription factor activity"/>
    <property type="evidence" value="ECO:0007669"/>
    <property type="project" value="TreeGrafter"/>
</dbReference>
<dbReference type="InterPro" id="IPR050109">
    <property type="entry name" value="HTH-type_TetR-like_transc_reg"/>
</dbReference>
<dbReference type="PRINTS" id="PR00455">
    <property type="entry name" value="HTHTETR"/>
</dbReference>
<evidence type="ECO:0000313" key="6">
    <source>
        <dbReference type="EMBL" id="MCV6990132.1"/>
    </source>
</evidence>
<dbReference type="RefSeq" id="WP_167380275.1">
    <property type="nucleotide sequence ID" value="NZ_JACKTG010000032.1"/>
</dbReference>
<dbReference type="EMBL" id="JACKTG010000032">
    <property type="protein sequence ID" value="MCV6990132.1"/>
    <property type="molecule type" value="Genomic_DNA"/>
</dbReference>
<dbReference type="PANTHER" id="PTHR30055">
    <property type="entry name" value="HTH-TYPE TRANSCRIPTIONAL REGULATOR RUTR"/>
    <property type="match status" value="1"/>
</dbReference>
<reference evidence="6" key="1">
    <citation type="submission" date="2020-07" db="EMBL/GenBank/DDBJ databases">
        <authorList>
            <person name="Pettersson B.M.F."/>
            <person name="Behra P.R.K."/>
            <person name="Ramesh M."/>
            <person name="Das S."/>
            <person name="Dasgupta S."/>
            <person name="Kirsebom L.A."/>
        </authorList>
    </citation>
    <scope>NUCLEOTIDE SEQUENCE</scope>
    <source>
        <strain evidence="6">DSM 45439</strain>
    </source>
</reference>
<proteinExistence type="predicted"/>
<dbReference type="InterPro" id="IPR001647">
    <property type="entry name" value="HTH_TetR"/>
</dbReference>
<dbReference type="SUPFAM" id="SSF46689">
    <property type="entry name" value="Homeodomain-like"/>
    <property type="match status" value="1"/>
</dbReference>
<keyword evidence="1" id="KW-0805">Transcription regulation</keyword>
<dbReference type="InterPro" id="IPR009057">
    <property type="entry name" value="Homeodomain-like_sf"/>
</dbReference>
<keyword evidence="2 4" id="KW-0238">DNA-binding</keyword>
<evidence type="ECO:0000313" key="7">
    <source>
        <dbReference type="Proteomes" id="UP001207588"/>
    </source>
</evidence>
<accession>A0AAW5S616</accession>
<protein>
    <submittedName>
        <fullName evidence="6">Helix-turn-helix transcriptional regulator</fullName>
    </submittedName>
</protein>
<comment type="caution">
    <text evidence="6">The sequence shown here is derived from an EMBL/GenBank/DDBJ whole genome shotgun (WGS) entry which is preliminary data.</text>
</comment>
<evidence type="ECO:0000256" key="3">
    <source>
        <dbReference type="ARBA" id="ARBA00023163"/>
    </source>
</evidence>
<dbReference type="PROSITE" id="PS50977">
    <property type="entry name" value="HTH_TETR_2"/>
    <property type="match status" value="1"/>
</dbReference>